<evidence type="ECO:0000313" key="4">
    <source>
        <dbReference type="Proteomes" id="UP000490800"/>
    </source>
</evidence>
<gene>
    <name evidence="3" type="ORF">EDM21_13255</name>
</gene>
<sequence>MLWTLLVFDLSQQTFREQSIQPFLHKLVPKEEIHAYIPDVTVRYSRAVIDSQSEPYRFVEFLFRKTAHLVVYAVLALFAYAALYPHGMKRPCMFIISLLYVTAIALCDEWVQSAAAMRTSAIQDVVLDTAGGIVGLGAAVWVVPWGSRFVRRRFSSRRWNADL</sequence>
<name>A0A7X3FIW2_9BACL</name>
<keyword evidence="4" id="KW-1185">Reference proteome</keyword>
<dbReference type="OrthoDB" id="291892at2"/>
<accession>A0A7X3FIW2</accession>
<reference evidence="3 4" key="1">
    <citation type="journal article" date="2019" name="Microorganisms">
        <title>Paenibacillus lutrae sp. nov., A Chitinolytic Species Isolated from A River Otter in Castril Natural Park, Granada, Spain.</title>
        <authorList>
            <person name="Rodriguez M."/>
            <person name="Reina J.C."/>
            <person name="Bejar V."/>
            <person name="Llamas I."/>
        </authorList>
    </citation>
    <scope>NUCLEOTIDE SEQUENCE [LARGE SCALE GENOMIC DNA]</scope>
    <source>
        <strain evidence="3 4">N10</strain>
    </source>
</reference>
<organism evidence="3 4">
    <name type="scientific">Paenibacillus lutrae</name>
    <dbReference type="NCBI Taxonomy" id="2078573"/>
    <lineage>
        <taxon>Bacteria</taxon>
        <taxon>Bacillati</taxon>
        <taxon>Bacillota</taxon>
        <taxon>Bacilli</taxon>
        <taxon>Bacillales</taxon>
        <taxon>Paenibacillaceae</taxon>
        <taxon>Paenibacillus</taxon>
    </lineage>
</organism>
<dbReference type="EMBL" id="RHLK01000007">
    <property type="protein sequence ID" value="MVP00480.1"/>
    <property type="molecule type" value="Genomic_DNA"/>
</dbReference>
<feature type="transmembrane region" description="Helical" evidence="1">
    <location>
        <begin position="92"/>
        <end position="111"/>
    </location>
</feature>
<dbReference type="NCBIfam" id="NF037970">
    <property type="entry name" value="vanZ_1"/>
    <property type="match status" value="1"/>
</dbReference>
<feature type="transmembrane region" description="Helical" evidence="1">
    <location>
        <begin position="66"/>
        <end position="85"/>
    </location>
</feature>
<evidence type="ECO:0000313" key="3">
    <source>
        <dbReference type="EMBL" id="MVP00480.1"/>
    </source>
</evidence>
<protein>
    <submittedName>
        <fullName evidence="3">VanZ family protein</fullName>
    </submittedName>
</protein>
<evidence type="ECO:0000256" key="1">
    <source>
        <dbReference type="SAM" id="Phobius"/>
    </source>
</evidence>
<keyword evidence="1" id="KW-0812">Transmembrane</keyword>
<proteinExistence type="predicted"/>
<feature type="transmembrane region" description="Helical" evidence="1">
    <location>
        <begin position="131"/>
        <end position="150"/>
    </location>
</feature>
<keyword evidence="1" id="KW-1133">Transmembrane helix</keyword>
<dbReference type="Proteomes" id="UP000490800">
    <property type="component" value="Unassembled WGS sequence"/>
</dbReference>
<dbReference type="InterPro" id="IPR006976">
    <property type="entry name" value="VanZ-like"/>
</dbReference>
<feature type="domain" description="VanZ-like" evidence="2">
    <location>
        <begin position="2"/>
        <end position="141"/>
    </location>
</feature>
<dbReference type="Pfam" id="PF04892">
    <property type="entry name" value="VanZ"/>
    <property type="match status" value="1"/>
</dbReference>
<dbReference type="AlphaFoldDB" id="A0A7X3FIW2"/>
<keyword evidence="1" id="KW-0472">Membrane</keyword>
<comment type="caution">
    <text evidence="3">The sequence shown here is derived from an EMBL/GenBank/DDBJ whole genome shotgun (WGS) entry which is preliminary data.</text>
</comment>
<evidence type="ECO:0000259" key="2">
    <source>
        <dbReference type="Pfam" id="PF04892"/>
    </source>
</evidence>